<dbReference type="EMBL" id="LWMV01000215">
    <property type="protein sequence ID" value="KZX10363.1"/>
    <property type="molecule type" value="Genomic_DNA"/>
</dbReference>
<feature type="domain" description="Metalloprotease TldD/E N-terminal" evidence="5">
    <location>
        <begin position="22"/>
        <end position="83"/>
    </location>
</feature>
<dbReference type="Pfam" id="PF19290">
    <property type="entry name" value="PmbA_TldD_2nd"/>
    <property type="match status" value="1"/>
</dbReference>
<evidence type="ECO:0000313" key="9">
    <source>
        <dbReference type="Proteomes" id="UP000077245"/>
    </source>
</evidence>
<dbReference type="Gene3D" id="3.30.2290.10">
    <property type="entry name" value="PmbA/TldD superfamily"/>
    <property type="match status" value="1"/>
</dbReference>
<dbReference type="PATRIC" id="fig|49547.3.peg.1918"/>
<dbReference type="InterPro" id="IPR036059">
    <property type="entry name" value="TldD/PmbA_sf"/>
</dbReference>
<sequence>MEEYIEKFEKIVEKVALESDYVDIRGGYGNNNELVIKDSKVQEINSGMECGVRIRVLNNGAWGFAYTNNFNNLNEIGEKAIKLSKSLNGDVELAPADTIKDKVKTPRKISLSDVSIEEKINVMKEAENASNLESINSTNVSYSDSENQTLFINSEGTMILSDETRCGLFLNAVASDGDIIQFAHGSIGGAKGFEAISNVDIENFGRKIALKAQDLLKAQKPPSGIFPVMTDCELTGVCIHEALGHAVEADLILQNDSILKDEIGNKIASEIVNIYDDASRLDGFGYYPYDGEGVKTKKNQLVKDGELVSLLNSRETGSKLNMESSGNSRSIISEQPIVRMSNTYLEPGNMSFEELIEDIKEGIYLKGSRGGQVDTGKGIFQFNASQSFKIENGEIKESLRDVSLSGNILETLKNIDGLGNDFKLSLGFCGKSGQSAPVGDGGPHTRIQNAMVGGSS</sequence>
<dbReference type="Pfam" id="PF19289">
    <property type="entry name" value="PmbA_TldD_3rd"/>
    <property type="match status" value="1"/>
</dbReference>
<feature type="domain" description="Metalloprotease TldD/E central" evidence="7">
    <location>
        <begin position="111"/>
        <end position="216"/>
    </location>
</feature>
<dbReference type="SUPFAM" id="SSF111283">
    <property type="entry name" value="Putative modulator of DNA gyrase, PmbA/TldD"/>
    <property type="match status" value="1"/>
</dbReference>
<dbReference type="STRING" id="49547.MBCUR_18160"/>
<dbReference type="InterPro" id="IPR002510">
    <property type="entry name" value="Metalloprtase-TldD/E_N"/>
</dbReference>
<dbReference type="Pfam" id="PF01523">
    <property type="entry name" value="PmbA_TldD_1st"/>
    <property type="match status" value="1"/>
</dbReference>
<keyword evidence="2 8" id="KW-0645">Protease</keyword>
<dbReference type="PANTHER" id="PTHR30624">
    <property type="entry name" value="UNCHARACTERIZED PROTEIN TLDD AND PMBA"/>
    <property type="match status" value="1"/>
</dbReference>
<dbReference type="GO" id="GO:0005829">
    <property type="term" value="C:cytosol"/>
    <property type="evidence" value="ECO:0007669"/>
    <property type="project" value="TreeGrafter"/>
</dbReference>
<evidence type="ECO:0000259" key="5">
    <source>
        <dbReference type="Pfam" id="PF01523"/>
    </source>
</evidence>
<gene>
    <name evidence="8" type="primary">tldD_2</name>
    <name evidence="8" type="ORF">MBCUR_18160</name>
</gene>
<dbReference type="EC" id="3.4.-.-" evidence="8"/>
<evidence type="ECO:0000256" key="2">
    <source>
        <dbReference type="ARBA" id="ARBA00022670"/>
    </source>
</evidence>
<dbReference type="PIRSF" id="PIRSF004919">
    <property type="entry name" value="TldD"/>
    <property type="match status" value="1"/>
</dbReference>
<dbReference type="RefSeq" id="WP_067092582.1">
    <property type="nucleotide sequence ID" value="NZ_LWMV01000215.1"/>
</dbReference>
<evidence type="ECO:0000313" key="8">
    <source>
        <dbReference type="EMBL" id="KZX10363.1"/>
    </source>
</evidence>
<dbReference type="InterPro" id="IPR051463">
    <property type="entry name" value="Peptidase_U62_metallo"/>
</dbReference>
<dbReference type="GO" id="GO:0008237">
    <property type="term" value="F:metallopeptidase activity"/>
    <property type="evidence" value="ECO:0007669"/>
    <property type="project" value="UniProtKB-KW"/>
</dbReference>
<evidence type="ECO:0000256" key="1">
    <source>
        <dbReference type="ARBA" id="ARBA00005836"/>
    </source>
</evidence>
<evidence type="ECO:0000259" key="7">
    <source>
        <dbReference type="Pfam" id="PF19290"/>
    </source>
</evidence>
<protein>
    <submittedName>
        <fullName evidence="8">Metalloprotease TldD</fullName>
        <ecNumber evidence="8">3.4.-.-</ecNumber>
    </submittedName>
</protein>
<evidence type="ECO:0000256" key="4">
    <source>
        <dbReference type="ARBA" id="ARBA00023049"/>
    </source>
</evidence>
<keyword evidence="9" id="KW-1185">Reference proteome</keyword>
<proteinExistence type="inferred from homology"/>
<name>A0A165Z7W9_9EURY</name>
<feature type="domain" description="Metalloprotease TldD/E C-terminal" evidence="6">
    <location>
        <begin position="224"/>
        <end position="454"/>
    </location>
</feature>
<dbReference type="PANTHER" id="PTHR30624:SF0">
    <property type="entry name" value="METALLOPROTEASE SLR0863"/>
    <property type="match status" value="1"/>
</dbReference>
<evidence type="ECO:0000259" key="6">
    <source>
        <dbReference type="Pfam" id="PF19289"/>
    </source>
</evidence>
<dbReference type="InterPro" id="IPR035068">
    <property type="entry name" value="TldD/PmbA_N"/>
</dbReference>
<dbReference type="Proteomes" id="UP000077245">
    <property type="component" value="Unassembled WGS sequence"/>
</dbReference>
<dbReference type="AlphaFoldDB" id="A0A165Z7W9"/>
<dbReference type="InterPro" id="IPR025502">
    <property type="entry name" value="TldD"/>
</dbReference>
<dbReference type="GO" id="GO:0006508">
    <property type="term" value="P:proteolysis"/>
    <property type="evidence" value="ECO:0007669"/>
    <property type="project" value="UniProtKB-KW"/>
</dbReference>
<comment type="caution">
    <text evidence="8">The sequence shown here is derived from an EMBL/GenBank/DDBJ whole genome shotgun (WGS) entry which is preliminary data.</text>
</comment>
<comment type="similarity">
    <text evidence="1">Belongs to the peptidase U62 family.</text>
</comment>
<keyword evidence="4 8" id="KW-0482">Metalloprotease</keyword>
<dbReference type="InterPro" id="IPR045569">
    <property type="entry name" value="Metalloprtase-TldD/E_C"/>
</dbReference>
<dbReference type="InterPro" id="IPR045570">
    <property type="entry name" value="Metalloprtase-TldD/E_cen_dom"/>
</dbReference>
<keyword evidence="3 8" id="KW-0378">Hydrolase</keyword>
<evidence type="ECO:0000256" key="3">
    <source>
        <dbReference type="ARBA" id="ARBA00022801"/>
    </source>
</evidence>
<organism evidence="8 9">
    <name type="scientific">Methanobrevibacter curvatus</name>
    <dbReference type="NCBI Taxonomy" id="49547"/>
    <lineage>
        <taxon>Archaea</taxon>
        <taxon>Methanobacteriati</taxon>
        <taxon>Methanobacteriota</taxon>
        <taxon>Methanomada group</taxon>
        <taxon>Methanobacteria</taxon>
        <taxon>Methanobacteriales</taxon>
        <taxon>Methanobacteriaceae</taxon>
        <taxon>Methanobrevibacter</taxon>
    </lineage>
</organism>
<dbReference type="OrthoDB" id="98233at2157"/>
<accession>A0A165Z7W9</accession>
<reference evidence="8 9" key="1">
    <citation type="submission" date="2016-04" db="EMBL/GenBank/DDBJ databases">
        <title>Genome sequence of Methanobrevibacter curvatus DSM 11111.</title>
        <authorList>
            <person name="Poehlein A."/>
            <person name="Seedorf H."/>
            <person name="Daniel R."/>
        </authorList>
    </citation>
    <scope>NUCLEOTIDE SEQUENCE [LARGE SCALE GENOMIC DNA]</scope>
    <source>
        <strain evidence="8 9">DSM 11111</strain>
    </source>
</reference>